<dbReference type="Proteomes" id="UP000076842">
    <property type="component" value="Unassembled WGS sequence"/>
</dbReference>
<dbReference type="GO" id="GO:0005829">
    <property type="term" value="C:cytosol"/>
    <property type="evidence" value="ECO:0007669"/>
    <property type="project" value="TreeGrafter"/>
</dbReference>
<dbReference type="SUPFAM" id="SSF63491">
    <property type="entry name" value="BAG domain"/>
    <property type="match status" value="1"/>
</dbReference>
<dbReference type="SMART" id="SM00213">
    <property type="entry name" value="UBQ"/>
    <property type="match status" value="1"/>
</dbReference>
<dbReference type="Gene3D" id="1.20.58.120">
    <property type="entry name" value="BAG domain"/>
    <property type="match status" value="1"/>
</dbReference>
<name>A0A165G9Z7_9BASI</name>
<dbReference type="STRING" id="1353952.A0A165G9Z7"/>
<sequence length="189" mass="20768">MMEVTVKWGKEKLRVPLPPLETPVSEFRKVISDATGLPPDGFKIIYSGAVLKDNTAPLSAFGLKPGRTLAIIGLNESLPSPAAAAAPAKEKPTEQSTIEKIRKEMSSLASTLKPELDTFLETAATQEKETREATHTRLGELILQVLLRLDALGVEGWEEARKERRAAVKHAQDMLNRLDDEWKKMKGGA</sequence>
<accession>A0A165G9Z7</accession>
<dbReference type="PROSITE" id="PS51035">
    <property type="entry name" value="BAG"/>
    <property type="match status" value="1"/>
</dbReference>
<dbReference type="InterPro" id="IPR039773">
    <property type="entry name" value="BAG_chaperone_regulator"/>
</dbReference>
<dbReference type="Pfam" id="PF02179">
    <property type="entry name" value="BAG"/>
    <property type="match status" value="1"/>
</dbReference>
<dbReference type="InterPro" id="IPR029071">
    <property type="entry name" value="Ubiquitin-like_domsf"/>
</dbReference>
<protein>
    <recommendedName>
        <fullName evidence="6">BAG domain-containing protein</fullName>
    </recommendedName>
</protein>
<organism evidence="4 5">
    <name type="scientific">Calocera cornea HHB12733</name>
    <dbReference type="NCBI Taxonomy" id="1353952"/>
    <lineage>
        <taxon>Eukaryota</taxon>
        <taxon>Fungi</taxon>
        <taxon>Dikarya</taxon>
        <taxon>Basidiomycota</taxon>
        <taxon>Agaricomycotina</taxon>
        <taxon>Dacrymycetes</taxon>
        <taxon>Dacrymycetales</taxon>
        <taxon>Dacrymycetaceae</taxon>
        <taxon>Calocera</taxon>
    </lineage>
</organism>
<dbReference type="OrthoDB" id="417450at2759"/>
<evidence type="ECO:0000313" key="4">
    <source>
        <dbReference type="EMBL" id="KZT57795.1"/>
    </source>
</evidence>
<keyword evidence="1" id="KW-0143">Chaperone</keyword>
<dbReference type="GO" id="GO:0005634">
    <property type="term" value="C:nucleus"/>
    <property type="evidence" value="ECO:0007669"/>
    <property type="project" value="TreeGrafter"/>
</dbReference>
<dbReference type="InterPro" id="IPR036533">
    <property type="entry name" value="BAG_dom_sf"/>
</dbReference>
<dbReference type="GO" id="GO:0016020">
    <property type="term" value="C:membrane"/>
    <property type="evidence" value="ECO:0007669"/>
    <property type="project" value="TreeGrafter"/>
</dbReference>
<evidence type="ECO:0000259" key="2">
    <source>
        <dbReference type="PROSITE" id="PS50053"/>
    </source>
</evidence>
<feature type="domain" description="Ubiquitin-like" evidence="2">
    <location>
        <begin position="2"/>
        <end position="72"/>
    </location>
</feature>
<dbReference type="InParanoid" id="A0A165G9Z7"/>
<dbReference type="Gene3D" id="3.10.20.90">
    <property type="entry name" value="Phosphatidylinositol 3-kinase Catalytic Subunit, Chain A, domain 1"/>
    <property type="match status" value="1"/>
</dbReference>
<dbReference type="SMART" id="SM00264">
    <property type="entry name" value="BAG"/>
    <property type="match status" value="1"/>
</dbReference>
<keyword evidence="5" id="KW-1185">Reference proteome</keyword>
<dbReference type="PROSITE" id="PS50053">
    <property type="entry name" value="UBIQUITIN_2"/>
    <property type="match status" value="1"/>
</dbReference>
<dbReference type="SUPFAM" id="SSF54236">
    <property type="entry name" value="Ubiquitin-like"/>
    <property type="match status" value="1"/>
</dbReference>
<dbReference type="PANTHER" id="PTHR12329">
    <property type="entry name" value="BCL2-ASSOCIATED ATHANOGENE"/>
    <property type="match status" value="1"/>
</dbReference>
<dbReference type="AlphaFoldDB" id="A0A165G9Z7"/>
<dbReference type="GO" id="GO:0051087">
    <property type="term" value="F:protein-folding chaperone binding"/>
    <property type="evidence" value="ECO:0007669"/>
    <property type="project" value="InterPro"/>
</dbReference>
<dbReference type="PANTHER" id="PTHR12329:SF16">
    <property type="entry name" value="BAG FAMILY MOLECULAR CHAPERONE REGULATOR 1"/>
    <property type="match status" value="1"/>
</dbReference>
<dbReference type="FunCoup" id="A0A165G9Z7">
    <property type="interactions" value="181"/>
</dbReference>
<dbReference type="GO" id="GO:0050821">
    <property type="term" value="P:protein stabilization"/>
    <property type="evidence" value="ECO:0007669"/>
    <property type="project" value="TreeGrafter"/>
</dbReference>
<dbReference type="EMBL" id="KV423959">
    <property type="protein sequence ID" value="KZT57795.1"/>
    <property type="molecule type" value="Genomic_DNA"/>
</dbReference>
<dbReference type="Pfam" id="PF00240">
    <property type="entry name" value="ubiquitin"/>
    <property type="match status" value="1"/>
</dbReference>
<dbReference type="InterPro" id="IPR003103">
    <property type="entry name" value="BAG_domain"/>
</dbReference>
<evidence type="ECO:0008006" key="6">
    <source>
        <dbReference type="Google" id="ProtNLM"/>
    </source>
</evidence>
<gene>
    <name evidence="4" type="ORF">CALCODRAFT_452682</name>
</gene>
<evidence type="ECO:0000256" key="1">
    <source>
        <dbReference type="ARBA" id="ARBA00023186"/>
    </source>
</evidence>
<dbReference type="InterPro" id="IPR000626">
    <property type="entry name" value="Ubiquitin-like_dom"/>
</dbReference>
<feature type="domain" description="BAG" evidence="3">
    <location>
        <begin position="97"/>
        <end position="182"/>
    </location>
</feature>
<evidence type="ECO:0000313" key="5">
    <source>
        <dbReference type="Proteomes" id="UP000076842"/>
    </source>
</evidence>
<evidence type="ECO:0000259" key="3">
    <source>
        <dbReference type="PROSITE" id="PS51035"/>
    </source>
</evidence>
<reference evidence="4 5" key="1">
    <citation type="journal article" date="2016" name="Mol. Biol. Evol.">
        <title>Comparative Genomics of Early-Diverging Mushroom-Forming Fungi Provides Insights into the Origins of Lignocellulose Decay Capabilities.</title>
        <authorList>
            <person name="Nagy L.G."/>
            <person name="Riley R."/>
            <person name="Tritt A."/>
            <person name="Adam C."/>
            <person name="Daum C."/>
            <person name="Floudas D."/>
            <person name="Sun H."/>
            <person name="Yadav J.S."/>
            <person name="Pangilinan J."/>
            <person name="Larsson K.H."/>
            <person name="Matsuura K."/>
            <person name="Barry K."/>
            <person name="Labutti K."/>
            <person name="Kuo R."/>
            <person name="Ohm R.A."/>
            <person name="Bhattacharya S.S."/>
            <person name="Shirouzu T."/>
            <person name="Yoshinaga Y."/>
            <person name="Martin F.M."/>
            <person name="Grigoriev I.V."/>
            <person name="Hibbett D.S."/>
        </authorList>
    </citation>
    <scope>NUCLEOTIDE SEQUENCE [LARGE SCALE GENOMIC DNA]</scope>
    <source>
        <strain evidence="4 5">HHB12733</strain>
    </source>
</reference>
<dbReference type="GO" id="GO:0000774">
    <property type="term" value="F:adenyl-nucleotide exchange factor activity"/>
    <property type="evidence" value="ECO:0007669"/>
    <property type="project" value="TreeGrafter"/>
</dbReference>
<proteinExistence type="predicted"/>